<dbReference type="PRINTS" id="PR00081">
    <property type="entry name" value="GDHRDH"/>
</dbReference>
<protein>
    <recommendedName>
        <fullName evidence="6">Carbonyl reductase</fullName>
    </recommendedName>
</protein>
<dbReference type="PANTHER" id="PTHR43963:SF4">
    <property type="entry name" value="CARBONYL REDUCTASE (NADPH)"/>
    <property type="match status" value="1"/>
</dbReference>
<name>A0A7M6DQS4_9CNID</name>
<evidence type="ECO:0000313" key="5">
    <source>
        <dbReference type="Proteomes" id="UP000594262"/>
    </source>
</evidence>
<evidence type="ECO:0000256" key="1">
    <source>
        <dbReference type="ARBA" id="ARBA00006484"/>
    </source>
</evidence>
<dbReference type="AlphaFoldDB" id="A0A7M6DQS4"/>
<evidence type="ECO:0008006" key="6">
    <source>
        <dbReference type="Google" id="ProtNLM"/>
    </source>
</evidence>
<keyword evidence="3" id="KW-0560">Oxidoreductase</keyword>
<keyword evidence="2" id="KW-0521">NADP</keyword>
<evidence type="ECO:0000256" key="2">
    <source>
        <dbReference type="ARBA" id="ARBA00022857"/>
    </source>
</evidence>
<dbReference type="Proteomes" id="UP000594262">
    <property type="component" value="Unplaced"/>
</dbReference>
<dbReference type="Pfam" id="PF00106">
    <property type="entry name" value="adh_short"/>
    <property type="match status" value="1"/>
</dbReference>
<proteinExistence type="inferred from homology"/>
<dbReference type="InterPro" id="IPR002347">
    <property type="entry name" value="SDR_fam"/>
</dbReference>
<sequence>MSSSPRVFVVTGANKGIGKSIVKLFLQDKEEKIVYLTARNEELGLQTVKEFEQNGLKPRFRQLDITDQNSIDRLRDHLQKEHHGIDVLVNNAGIAYSNASTIPFGEQADTTTKCNFFGTLSVCEALFPLLRRNARVVHVSSGAGTRGYEALSAEMKGKFSDPNLPIQDLKDLINVFVQAARDNQVTEKGFKQNAYGISKLGQIVLASIQQRQFDSNKPEQNILVNSCTPGFVDTDMTQHMIANNKKTVDEGADTPVYLALLSPDVKEPRGKFLRSREVEAFPPTN</sequence>
<evidence type="ECO:0000313" key="4">
    <source>
        <dbReference type="EnsemblMetazoa" id="CLYHEMP022773.2"/>
    </source>
</evidence>
<evidence type="ECO:0000256" key="3">
    <source>
        <dbReference type="ARBA" id="ARBA00023002"/>
    </source>
</evidence>
<dbReference type="EnsemblMetazoa" id="CLYHEMT022773.2">
    <property type="protein sequence ID" value="CLYHEMP022773.2"/>
    <property type="gene ID" value="CLYHEMG022773"/>
</dbReference>
<dbReference type="PANTHER" id="PTHR43963">
    <property type="entry name" value="CARBONYL REDUCTASE 1-RELATED"/>
    <property type="match status" value="1"/>
</dbReference>
<organism evidence="4 5">
    <name type="scientific">Clytia hemisphaerica</name>
    <dbReference type="NCBI Taxonomy" id="252671"/>
    <lineage>
        <taxon>Eukaryota</taxon>
        <taxon>Metazoa</taxon>
        <taxon>Cnidaria</taxon>
        <taxon>Hydrozoa</taxon>
        <taxon>Hydroidolina</taxon>
        <taxon>Leptothecata</taxon>
        <taxon>Obeliida</taxon>
        <taxon>Clytiidae</taxon>
        <taxon>Clytia</taxon>
    </lineage>
</organism>
<dbReference type="RefSeq" id="XP_066929934.1">
    <property type="nucleotide sequence ID" value="XM_067073833.1"/>
</dbReference>
<comment type="similarity">
    <text evidence="1">Belongs to the short-chain dehydrogenases/reductases (SDR) family.</text>
</comment>
<dbReference type="GeneID" id="136817508"/>
<dbReference type="OrthoDB" id="7289984at2759"/>
<dbReference type="InterPro" id="IPR036291">
    <property type="entry name" value="NAD(P)-bd_dom_sf"/>
</dbReference>
<reference evidence="4" key="1">
    <citation type="submission" date="2021-01" db="UniProtKB">
        <authorList>
            <consortium name="EnsemblMetazoa"/>
        </authorList>
    </citation>
    <scope>IDENTIFICATION</scope>
</reference>
<keyword evidence="5" id="KW-1185">Reference proteome</keyword>
<dbReference type="GO" id="GO:0004090">
    <property type="term" value="F:carbonyl reductase (NADPH) activity"/>
    <property type="evidence" value="ECO:0007669"/>
    <property type="project" value="TreeGrafter"/>
</dbReference>
<dbReference type="Gene3D" id="3.40.50.720">
    <property type="entry name" value="NAD(P)-binding Rossmann-like Domain"/>
    <property type="match status" value="1"/>
</dbReference>
<accession>A0A7M6DQS4</accession>
<dbReference type="SUPFAM" id="SSF51735">
    <property type="entry name" value="NAD(P)-binding Rossmann-fold domains"/>
    <property type="match status" value="1"/>
</dbReference>